<dbReference type="AlphaFoldDB" id="A0A316FY76"/>
<dbReference type="Proteomes" id="UP000245697">
    <property type="component" value="Unassembled WGS sequence"/>
</dbReference>
<evidence type="ECO:0000313" key="1">
    <source>
        <dbReference type="EMBL" id="PWK47047.1"/>
    </source>
</evidence>
<organism evidence="1 2">
    <name type="scientific">Actinoplanes xinjiangensis</name>
    <dbReference type="NCBI Taxonomy" id="512350"/>
    <lineage>
        <taxon>Bacteria</taxon>
        <taxon>Bacillati</taxon>
        <taxon>Actinomycetota</taxon>
        <taxon>Actinomycetes</taxon>
        <taxon>Micromonosporales</taxon>
        <taxon>Micromonosporaceae</taxon>
        <taxon>Actinoplanes</taxon>
    </lineage>
</organism>
<sequence>MTGDAPTVGSVETVTQILHRLSSYEPGREWDDVIADPRLVLDLKPNDFDRFPLFFKRYTGKPPRFELPRDLPSTGASAIEVLAGTAKVDAGELDLPHLARLLHLSAGVVRTSTRSNGITHLFRAAGSAGARFPLELYVVIPEGHRGLPAGVHWYDPDGHALVQVAPAPGSGGAAIVVTGVPWRTGWRYRERGYRHVYWDAGTMLAQTLAVARSAGIPARLYTTFPDRVVTELVGADGVHEWPVAVVGLGSQPPALTPAGPAITGEVDADPVEFPLVTAAQRAGDGTVLGAPWAEGEPVDVPETGSEPVEVVVLTRGSQRRMDPTRGLPQNVLTTGLRVAVRGIDLPQFVAVHAVDGVAPGVYRWPDLDTAIHAGSQREDLYRVSLEQGLSRDAAFVVITAAEVANLDDREYRAAQLAAGLVEGRLHLMAYAMGASATGMTFLDSEIPALLGAPLDAMIFTCVGVPDYRATPGGLPGAPADVRAMQHRE</sequence>
<dbReference type="SUPFAM" id="SSF55469">
    <property type="entry name" value="FMN-dependent nitroreductase-like"/>
    <property type="match status" value="1"/>
</dbReference>
<keyword evidence="2" id="KW-1185">Reference proteome</keyword>
<dbReference type="InterPro" id="IPR000415">
    <property type="entry name" value="Nitroreductase-like"/>
</dbReference>
<accession>A0A316FY76</accession>
<dbReference type="PANTHER" id="PTHR43745:SF2">
    <property type="entry name" value="NITROREDUCTASE MJ1384-RELATED"/>
    <property type="match status" value="1"/>
</dbReference>
<proteinExistence type="predicted"/>
<gene>
    <name evidence="1" type="ORF">BC793_108161</name>
</gene>
<name>A0A316FY76_9ACTN</name>
<dbReference type="InterPro" id="IPR052544">
    <property type="entry name" value="Bacteriocin_Proc_Enz"/>
</dbReference>
<dbReference type="Gene3D" id="3.40.109.10">
    <property type="entry name" value="NADH Oxidase"/>
    <property type="match status" value="2"/>
</dbReference>
<dbReference type="GO" id="GO:0016491">
    <property type="term" value="F:oxidoreductase activity"/>
    <property type="evidence" value="ECO:0007669"/>
    <property type="project" value="InterPro"/>
</dbReference>
<protein>
    <submittedName>
        <fullName evidence="1">SagB-type dehydrogenase family enzyme</fullName>
    </submittedName>
</protein>
<dbReference type="EMBL" id="QGGR01000008">
    <property type="protein sequence ID" value="PWK47047.1"/>
    <property type="molecule type" value="Genomic_DNA"/>
</dbReference>
<dbReference type="PANTHER" id="PTHR43745">
    <property type="entry name" value="NITROREDUCTASE MJ1384-RELATED"/>
    <property type="match status" value="1"/>
</dbReference>
<evidence type="ECO:0000313" key="2">
    <source>
        <dbReference type="Proteomes" id="UP000245697"/>
    </source>
</evidence>
<reference evidence="1 2" key="1">
    <citation type="submission" date="2018-05" db="EMBL/GenBank/DDBJ databases">
        <title>Genomic Encyclopedia of Archaeal and Bacterial Type Strains, Phase II (KMG-II): from individual species to whole genera.</title>
        <authorList>
            <person name="Goeker M."/>
        </authorList>
    </citation>
    <scope>NUCLEOTIDE SEQUENCE [LARGE SCALE GENOMIC DNA]</scope>
    <source>
        <strain evidence="1 2">DSM 45184</strain>
    </source>
</reference>
<dbReference type="CDD" id="cd02142">
    <property type="entry name" value="McbC_SagB-like_oxidoreductase"/>
    <property type="match status" value="1"/>
</dbReference>
<comment type="caution">
    <text evidence="1">The sequence shown here is derived from an EMBL/GenBank/DDBJ whole genome shotgun (WGS) entry which is preliminary data.</text>
</comment>